<evidence type="ECO:0000313" key="2">
    <source>
        <dbReference type="EMBL" id="TID26987.1"/>
    </source>
</evidence>
<evidence type="ECO:0000256" key="1">
    <source>
        <dbReference type="SAM" id="MobiDB-lite"/>
    </source>
</evidence>
<dbReference type="Proteomes" id="UP000298493">
    <property type="component" value="Unassembled WGS sequence"/>
</dbReference>
<dbReference type="AlphaFoldDB" id="A0A4Z1PUP4"/>
<feature type="region of interest" description="Disordered" evidence="1">
    <location>
        <begin position="69"/>
        <end position="120"/>
    </location>
</feature>
<gene>
    <name evidence="2" type="ORF">E6O75_ATG01480</name>
</gene>
<feature type="compositionally biased region" description="Basic and acidic residues" evidence="1">
    <location>
        <begin position="70"/>
        <end position="85"/>
    </location>
</feature>
<feature type="compositionally biased region" description="Basic and acidic residues" evidence="1">
    <location>
        <begin position="99"/>
        <end position="120"/>
    </location>
</feature>
<dbReference type="EMBL" id="SNSC02000002">
    <property type="protein sequence ID" value="TID26987.1"/>
    <property type="molecule type" value="Genomic_DNA"/>
</dbReference>
<accession>A0A4Z1PUP4</accession>
<organism evidence="2 3">
    <name type="scientific">Venturia nashicola</name>
    <dbReference type="NCBI Taxonomy" id="86259"/>
    <lineage>
        <taxon>Eukaryota</taxon>
        <taxon>Fungi</taxon>
        <taxon>Dikarya</taxon>
        <taxon>Ascomycota</taxon>
        <taxon>Pezizomycotina</taxon>
        <taxon>Dothideomycetes</taxon>
        <taxon>Pleosporomycetidae</taxon>
        <taxon>Venturiales</taxon>
        <taxon>Venturiaceae</taxon>
        <taxon>Venturia</taxon>
    </lineage>
</organism>
<feature type="compositionally biased region" description="Polar residues" evidence="1">
    <location>
        <begin position="86"/>
        <end position="95"/>
    </location>
</feature>
<comment type="caution">
    <text evidence="2">The sequence shown here is derived from an EMBL/GenBank/DDBJ whole genome shotgun (WGS) entry which is preliminary data.</text>
</comment>
<protein>
    <submittedName>
        <fullName evidence="2">Uncharacterized protein</fullName>
    </submittedName>
</protein>
<name>A0A4Z1PUP4_9PEZI</name>
<sequence length="120" mass="13122">MPAFPQADRSNLSLSRRNKQFACRCRARVLASKAMADGEQIGRRGGVVGVALNCFDTATSHLLKGYFDPVDDHEASPLPDKDSHTFHPSSASLNQAGAAEDHSSKGICVDEKKRMEREHI</sequence>
<reference evidence="2 3" key="1">
    <citation type="submission" date="2019-04" db="EMBL/GenBank/DDBJ databases">
        <title>High contiguity whole genome sequence and gene annotation resource for two Venturia nashicola isolates.</title>
        <authorList>
            <person name="Prokchorchik M."/>
            <person name="Won K."/>
            <person name="Lee Y."/>
            <person name="Choi E.D."/>
            <person name="Segonzac C."/>
            <person name="Sohn K.H."/>
        </authorList>
    </citation>
    <scope>NUCLEOTIDE SEQUENCE [LARGE SCALE GENOMIC DNA]</scope>
    <source>
        <strain evidence="2 3">PRI2</strain>
    </source>
</reference>
<evidence type="ECO:0000313" key="3">
    <source>
        <dbReference type="Proteomes" id="UP000298493"/>
    </source>
</evidence>
<proteinExistence type="predicted"/>
<keyword evidence="3" id="KW-1185">Reference proteome</keyword>